<reference evidence="3 4" key="1">
    <citation type="submission" date="2013-05" db="EMBL/GenBank/DDBJ databases">
        <title>Draft genome of the parasitic nematode Anyclostoma ceylanicum.</title>
        <authorList>
            <person name="Mitreva M."/>
        </authorList>
    </citation>
    <scope>NUCLEOTIDE SEQUENCE [LARGE SCALE GENOMIC DNA]</scope>
</reference>
<dbReference type="GO" id="GO:0005112">
    <property type="term" value="F:Notch binding"/>
    <property type="evidence" value="ECO:0007669"/>
    <property type="project" value="TreeGrafter"/>
</dbReference>
<accession>A0A0D6LCL2</accession>
<dbReference type="GO" id="GO:0005615">
    <property type="term" value="C:extracellular space"/>
    <property type="evidence" value="ECO:0007669"/>
    <property type="project" value="TreeGrafter"/>
</dbReference>
<dbReference type="InterPro" id="IPR053124">
    <property type="entry name" value="Notch_signaling_modulators"/>
</dbReference>
<gene>
    <name evidence="3" type="ORF">ANCCEY_13321</name>
</gene>
<dbReference type="Proteomes" id="UP000054495">
    <property type="component" value="Unassembled WGS sequence"/>
</dbReference>
<feature type="region of interest" description="Disordered" evidence="2">
    <location>
        <begin position="637"/>
        <end position="666"/>
    </location>
</feature>
<name>A0A0D6LCL2_9BILA</name>
<feature type="region of interest" description="Disordered" evidence="2">
    <location>
        <begin position="502"/>
        <end position="615"/>
    </location>
</feature>
<dbReference type="PANTHER" id="PTHR35015:SF2">
    <property type="entry name" value="DELTA AND OSM-11 HOMOLOG PROTEIN 1"/>
    <property type="match status" value="1"/>
</dbReference>
<dbReference type="AlphaFoldDB" id="A0A0D6LCL2"/>
<feature type="compositionally biased region" description="Basic and acidic residues" evidence="2">
    <location>
        <begin position="314"/>
        <end position="323"/>
    </location>
</feature>
<feature type="region of interest" description="Disordered" evidence="2">
    <location>
        <begin position="244"/>
        <end position="324"/>
    </location>
</feature>
<feature type="compositionally biased region" description="Polar residues" evidence="2">
    <location>
        <begin position="530"/>
        <end position="541"/>
    </location>
</feature>
<dbReference type="GO" id="GO:0045747">
    <property type="term" value="P:positive regulation of Notch signaling pathway"/>
    <property type="evidence" value="ECO:0007669"/>
    <property type="project" value="TreeGrafter"/>
</dbReference>
<keyword evidence="1" id="KW-0175">Coiled coil</keyword>
<dbReference type="EMBL" id="KE125636">
    <property type="protein sequence ID" value="EPB67586.1"/>
    <property type="molecule type" value="Genomic_DNA"/>
</dbReference>
<feature type="compositionally biased region" description="Basic residues" evidence="2">
    <location>
        <begin position="576"/>
        <end position="591"/>
    </location>
</feature>
<feature type="compositionally biased region" description="Basic and acidic residues" evidence="2">
    <location>
        <begin position="592"/>
        <end position="606"/>
    </location>
</feature>
<feature type="coiled-coil region" evidence="1">
    <location>
        <begin position="397"/>
        <end position="427"/>
    </location>
</feature>
<feature type="region of interest" description="Disordered" evidence="2">
    <location>
        <begin position="696"/>
        <end position="720"/>
    </location>
</feature>
<evidence type="ECO:0000313" key="4">
    <source>
        <dbReference type="Proteomes" id="UP000054495"/>
    </source>
</evidence>
<feature type="compositionally biased region" description="Basic and acidic residues" evidence="2">
    <location>
        <begin position="256"/>
        <end position="305"/>
    </location>
</feature>
<evidence type="ECO:0000256" key="2">
    <source>
        <dbReference type="SAM" id="MobiDB-lite"/>
    </source>
</evidence>
<organism evidence="3 4">
    <name type="scientific">Ancylostoma ceylanicum</name>
    <dbReference type="NCBI Taxonomy" id="53326"/>
    <lineage>
        <taxon>Eukaryota</taxon>
        <taxon>Metazoa</taxon>
        <taxon>Ecdysozoa</taxon>
        <taxon>Nematoda</taxon>
        <taxon>Chromadorea</taxon>
        <taxon>Rhabditida</taxon>
        <taxon>Rhabditina</taxon>
        <taxon>Rhabditomorpha</taxon>
        <taxon>Strongyloidea</taxon>
        <taxon>Ancylostomatidae</taxon>
        <taxon>Ancylostomatinae</taxon>
        <taxon>Ancylostoma</taxon>
    </lineage>
</organism>
<proteinExistence type="predicted"/>
<evidence type="ECO:0000313" key="3">
    <source>
        <dbReference type="EMBL" id="EPB67586.1"/>
    </source>
</evidence>
<sequence>MGLDGWRTAPKGHPRGFQVEDLSNCSVPSLFEELCAGGTSPKSHEDNDAVLDAWHYPAPLHRIGSRDPVFGAISDKLHKACLRGRDHMSSAGDDRACYSIKEVVATLDADHFDVTRVTSSSLPLLVAVVIKPNTASCSFVERSPMLWTYCVIGSTAPDVVSLACERNPNLPYCKNDGNERHNELRKILFERIKTMEERNRSSQAAERRARDQPLSEEDRRMLVEIAEAVERFKRDPFDDIEKNFEKQKTEPASAKTSKEQSSTKESHAGSDLREKEGNEEVVIKEEGFVQEHDGSERKLKEKEEPHEVEEETDEHPSRSRGPAEEYCDEYEQHFSFYCVGEIDRTGQHEEVWRVSKFCPSYKAACPDKQITTSVSLTTWPKNPFTNTAALRAPATTAVEEDEESEELTSEEEELERKEQYYKELKRRFPCKPDCDKSIFPHCTEECKCDYLYPAVQRFCNPPPLPLFLNTCRLWYNGCPKYAQYHYASQYIYSKAEKGKKVPGPLTNNPNPYNIPTGGGLPQVPSASRLARQTSREQQYSDNPRRLRPLVHSSNTLVVPPPLPKEPGQEQAGNKEHHGKTRHTEKRRRHSNSRRDRSSDHHRHETAPRSTSPKDLYQMLKSINALTADPVRVVRDPASLFSGSRDTGEGENYPSDSTASRPRAHQASTFPVVPSDAIYGADDNTFKKFDALTDSSGVLHRPRSRSPFSKPGLWEPNPDNPHNRDHANKWYYHPRSVTADWLNGQVAWGAHWAVPAAGTGGTDGFSTLHFPTIGTFLNIPDDYD</sequence>
<evidence type="ECO:0000256" key="1">
    <source>
        <dbReference type="SAM" id="Coils"/>
    </source>
</evidence>
<keyword evidence="4" id="KW-1185">Reference proteome</keyword>
<feature type="region of interest" description="Disordered" evidence="2">
    <location>
        <begin position="195"/>
        <end position="215"/>
    </location>
</feature>
<protein>
    <submittedName>
        <fullName evidence="3">Uncharacterized protein</fullName>
    </submittedName>
</protein>
<dbReference type="PANTHER" id="PTHR35015">
    <property type="entry name" value="PROTEIN CBR-OSM-7-RELATED"/>
    <property type="match status" value="1"/>
</dbReference>